<evidence type="ECO:0000313" key="1">
    <source>
        <dbReference type="EMBL" id="PTX58752.1"/>
    </source>
</evidence>
<dbReference type="RefSeq" id="WP_158269206.1">
    <property type="nucleotide sequence ID" value="NZ_QBKT01000012.1"/>
</dbReference>
<dbReference type="AlphaFoldDB" id="A0A2T6BRR5"/>
<gene>
    <name evidence="1" type="ORF">C8N46_11260</name>
</gene>
<sequence length="57" mass="6113">MKKKGIKNLHLNKNSVSVLNEAARIKGGNNTALCTGLAGSCWCNVTVTDCPPCPRER</sequence>
<accession>A0A2T6BRR5</accession>
<protein>
    <submittedName>
        <fullName evidence="1">Uncharacterized protein</fullName>
    </submittedName>
</protein>
<reference evidence="1 2" key="1">
    <citation type="submission" date="2018-04" db="EMBL/GenBank/DDBJ databases">
        <title>Genomic Encyclopedia of Archaeal and Bacterial Type Strains, Phase II (KMG-II): from individual species to whole genera.</title>
        <authorList>
            <person name="Goeker M."/>
        </authorList>
    </citation>
    <scope>NUCLEOTIDE SEQUENCE [LARGE SCALE GENOMIC DNA]</scope>
    <source>
        <strain evidence="1 2">DSM 25731</strain>
    </source>
</reference>
<dbReference type="EMBL" id="QBKT01000012">
    <property type="protein sequence ID" value="PTX58752.1"/>
    <property type="molecule type" value="Genomic_DNA"/>
</dbReference>
<organism evidence="1 2">
    <name type="scientific">Kordia periserrulae</name>
    <dbReference type="NCBI Taxonomy" id="701523"/>
    <lineage>
        <taxon>Bacteria</taxon>
        <taxon>Pseudomonadati</taxon>
        <taxon>Bacteroidota</taxon>
        <taxon>Flavobacteriia</taxon>
        <taxon>Flavobacteriales</taxon>
        <taxon>Flavobacteriaceae</taxon>
        <taxon>Kordia</taxon>
    </lineage>
</organism>
<comment type="caution">
    <text evidence="1">The sequence shown here is derived from an EMBL/GenBank/DDBJ whole genome shotgun (WGS) entry which is preliminary data.</text>
</comment>
<keyword evidence="2" id="KW-1185">Reference proteome</keyword>
<evidence type="ECO:0000313" key="2">
    <source>
        <dbReference type="Proteomes" id="UP000244090"/>
    </source>
</evidence>
<name>A0A2T6BRR5_9FLAO</name>
<dbReference type="Proteomes" id="UP000244090">
    <property type="component" value="Unassembled WGS sequence"/>
</dbReference>
<dbReference type="OrthoDB" id="1551447at2"/>
<proteinExistence type="predicted"/>